<dbReference type="InterPro" id="IPR016167">
    <property type="entry name" value="FAD-bd_PCMH_sub1"/>
</dbReference>
<evidence type="ECO:0000313" key="6">
    <source>
        <dbReference type="EMBL" id="KHF44771.1"/>
    </source>
</evidence>
<dbReference type="Gene3D" id="3.30.465.10">
    <property type="match status" value="1"/>
</dbReference>
<dbReference type="Gene3D" id="3.30.70.2520">
    <property type="match status" value="1"/>
</dbReference>
<dbReference type="UniPathway" id="UPA00132"/>
<evidence type="ECO:0000259" key="5">
    <source>
        <dbReference type="PROSITE" id="PS51387"/>
    </source>
</evidence>
<reference evidence="6 7" key="1">
    <citation type="submission" date="2014-10" db="EMBL/GenBank/DDBJ databases">
        <title>Genome sequence of Micropolyspora internatus JCM3315.</title>
        <authorList>
            <person name="Shin S.-K."/>
            <person name="Yi H."/>
        </authorList>
    </citation>
    <scope>NUCLEOTIDE SEQUENCE [LARGE SCALE GENOMIC DNA]</scope>
    <source>
        <strain evidence="6 7">JCM 3315</strain>
    </source>
</reference>
<organism evidence="6 7">
    <name type="scientific">Saccharomonospora viridis</name>
    <dbReference type="NCBI Taxonomy" id="1852"/>
    <lineage>
        <taxon>Bacteria</taxon>
        <taxon>Bacillati</taxon>
        <taxon>Actinomycetota</taxon>
        <taxon>Actinomycetes</taxon>
        <taxon>Pseudonocardiales</taxon>
        <taxon>Pseudonocardiaceae</taxon>
        <taxon>Saccharomonospora</taxon>
    </lineage>
</organism>
<dbReference type="InterPro" id="IPR010031">
    <property type="entry name" value="FAD_lactone_oxidase-like"/>
</dbReference>
<dbReference type="GO" id="GO:0080049">
    <property type="term" value="F:L-gulono-1,4-lactone dehydrogenase activity"/>
    <property type="evidence" value="ECO:0007669"/>
    <property type="project" value="TreeGrafter"/>
</dbReference>
<proteinExistence type="inferred from homology"/>
<dbReference type="InterPro" id="IPR006093">
    <property type="entry name" value="Oxy_OxRdtase_FAD_BS"/>
</dbReference>
<comment type="similarity">
    <text evidence="2">Belongs to the oxygen-dependent FAD-linked oxidoreductase family.</text>
</comment>
<dbReference type="Pfam" id="PF04030">
    <property type="entry name" value="ALO"/>
    <property type="match status" value="1"/>
</dbReference>
<keyword evidence="3" id="KW-0060">Ascorbate biosynthesis</keyword>
<evidence type="ECO:0000256" key="2">
    <source>
        <dbReference type="ARBA" id="ARBA00005466"/>
    </source>
</evidence>
<name>A0A837DDY2_9PSEU</name>
<dbReference type="RefSeq" id="WP_012795573.1">
    <property type="nucleotide sequence ID" value="NZ_FOWS01000002.1"/>
</dbReference>
<evidence type="ECO:0000256" key="1">
    <source>
        <dbReference type="ARBA" id="ARBA00005147"/>
    </source>
</evidence>
<comment type="pathway">
    <text evidence="1">Cofactor biosynthesis; L-ascorbate biosynthesis.</text>
</comment>
<sequence>MSQWTNWAGTASARPRRVHRPTDTAELCAIVAETAERGGRIRPLGSGHSFSPIAAADDDTDVIDLSAFTGIVSADAGNGLVTVRSGTTLRELNTLLAALDLALTNLGDIDAQTIAGAISTGTHGTGARFGGLATQVEALELVTADGSVLTCSPTERPELFDAARVGLGALGVISTVTLRCEPAFLLEAHESPQPLDRVLTDFHALADGTDHFEFYWFPYGRNALVKRNTRLPVGTPARPLSPVRRFLDYTLMENAAFGGLCRLSRAVPRLAPTLGALASSALSTRRYSDASYRVFTTQRLVRFVETEYAVPRESVLDVLAELRALVPRLRHPVAFPVEVRVAAADDIWLSTAYGRDTAYVAVHQYVGMPYEEYFTEFARIAASVGGRPHWGKMHPLDADELRHLYPRFDDFRRMRAALDPGGVFSNAHLDRILGKPSEQNDSAGLVGPTFRS</sequence>
<dbReference type="InterPro" id="IPR006094">
    <property type="entry name" value="Oxid_FAD_bind_N"/>
</dbReference>
<evidence type="ECO:0000313" key="7">
    <source>
        <dbReference type="Proteomes" id="UP000030848"/>
    </source>
</evidence>
<dbReference type="PROSITE" id="PS51387">
    <property type="entry name" value="FAD_PCMH"/>
    <property type="match status" value="1"/>
</dbReference>
<dbReference type="PIRSF" id="PIRSF000136">
    <property type="entry name" value="LGO_GLO"/>
    <property type="match status" value="1"/>
</dbReference>
<dbReference type="Gene3D" id="1.10.45.10">
    <property type="entry name" value="Vanillyl-alcohol Oxidase, Chain A, domain 4"/>
    <property type="match status" value="1"/>
</dbReference>
<dbReference type="OrthoDB" id="9800184at2"/>
<dbReference type="Proteomes" id="UP000030848">
    <property type="component" value="Unassembled WGS sequence"/>
</dbReference>
<dbReference type="GO" id="GO:0003885">
    <property type="term" value="F:D-arabinono-1,4-lactone oxidase activity"/>
    <property type="evidence" value="ECO:0007669"/>
    <property type="project" value="InterPro"/>
</dbReference>
<dbReference type="PANTHER" id="PTHR43762">
    <property type="entry name" value="L-GULONOLACTONE OXIDASE"/>
    <property type="match status" value="1"/>
</dbReference>
<accession>A0A837DDY2</accession>
<dbReference type="Gene3D" id="3.30.43.10">
    <property type="entry name" value="Uridine Diphospho-n-acetylenolpyruvylglucosamine Reductase, domain 2"/>
    <property type="match status" value="1"/>
</dbReference>
<dbReference type="PROSITE" id="PS00862">
    <property type="entry name" value="OX2_COVAL_FAD"/>
    <property type="match status" value="1"/>
</dbReference>
<dbReference type="GO" id="GO:0016020">
    <property type="term" value="C:membrane"/>
    <property type="evidence" value="ECO:0007669"/>
    <property type="project" value="InterPro"/>
</dbReference>
<dbReference type="InterPro" id="IPR007173">
    <property type="entry name" value="ALO_C"/>
</dbReference>
<comment type="caution">
    <text evidence="6">The sequence shown here is derived from an EMBL/GenBank/DDBJ whole genome shotgun (WGS) entry which is preliminary data.</text>
</comment>
<dbReference type="NCBIfam" id="TIGR01679">
    <property type="entry name" value="bact_FAD_ox"/>
    <property type="match status" value="1"/>
</dbReference>
<dbReference type="Pfam" id="PF01565">
    <property type="entry name" value="FAD_binding_4"/>
    <property type="match status" value="1"/>
</dbReference>
<dbReference type="InterPro" id="IPR016171">
    <property type="entry name" value="Vanillyl_alc_oxidase_C-sub2"/>
</dbReference>
<gene>
    <name evidence="6" type="ORF">MINT15_16530</name>
</gene>
<protein>
    <submittedName>
        <fullName evidence="6">FAD-linked oxidoreductase</fullName>
    </submittedName>
</protein>
<dbReference type="GO" id="GO:0019853">
    <property type="term" value="P:L-ascorbic acid biosynthetic process"/>
    <property type="evidence" value="ECO:0007669"/>
    <property type="project" value="UniProtKB-UniPathway"/>
</dbReference>
<dbReference type="InterPro" id="IPR016169">
    <property type="entry name" value="FAD-bd_PCMH_sub2"/>
</dbReference>
<evidence type="ECO:0000256" key="3">
    <source>
        <dbReference type="ARBA" id="ARBA00022644"/>
    </source>
</evidence>
<feature type="domain" description="FAD-binding PCMH-type" evidence="5">
    <location>
        <begin position="11"/>
        <end position="183"/>
    </location>
</feature>
<dbReference type="InterPro" id="IPR016166">
    <property type="entry name" value="FAD-bd_PCMH"/>
</dbReference>
<evidence type="ECO:0000256" key="4">
    <source>
        <dbReference type="ARBA" id="ARBA00023002"/>
    </source>
</evidence>
<dbReference type="InterPro" id="IPR036318">
    <property type="entry name" value="FAD-bd_PCMH-like_sf"/>
</dbReference>
<keyword evidence="4" id="KW-0560">Oxidoreductase</keyword>
<dbReference type="AlphaFoldDB" id="A0A837DDY2"/>
<dbReference type="GO" id="GO:0071949">
    <property type="term" value="F:FAD binding"/>
    <property type="evidence" value="ECO:0007669"/>
    <property type="project" value="InterPro"/>
</dbReference>
<dbReference type="OMA" id="YPRFGEF"/>
<dbReference type="SUPFAM" id="SSF56176">
    <property type="entry name" value="FAD-binding/transporter-associated domain-like"/>
    <property type="match status" value="1"/>
</dbReference>
<dbReference type="PANTHER" id="PTHR43762:SF1">
    <property type="entry name" value="D-ARABINONO-1,4-LACTONE OXIDASE"/>
    <property type="match status" value="1"/>
</dbReference>
<dbReference type="EMBL" id="JRZE01000003">
    <property type="protein sequence ID" value="KHF44771.1"/>
    <property type="molecule type" value="Genomic_DNA"/>
</dbReference>